<reference evidence="2 3" key="1">
    <citation type="journal article" date="2013" name="BMC Genomics">
        <title>Genomics-driven discovery of the pneumocandin biosynthetic gene cluster in the fungus Glarea lozoyensis.</title>
        <authorList>
            <person name="Chen L."/>
            <person name="Yue Q."/>
            <person name="Zhang X."/>
            <person name="Xiang M."/>
            <person name="Wang C."/>
            <person name="Li S."/>
            <person name="Che Y."/>
            <person name="Ortiz-Lopez F.J."/>
            <person name="Bills G.F."/>
            <person name="Liu X."/>
            <person name="An Z."/>
        </authorList>
    </citation>
    <scope>NUCLEOTIDE SEQUENCE [LARGE SCALE GENOMIC DNA]</scope>
    <source>
        <strain evidence="3">ATCC 20868 / MF5171</strain>
    </source>
</reference>
<dbReference type="EMBL" id="KE145353">
    <property type="protein sequence ID" value="EPE36047.1"/>
    <property type="molecule type" value="Genomic_DNA"/>
</dbReference>
<dbReference type="PANTHER" id="PTHR37017:SF11">
    <property type="entry name" value="ESTERASE_LIPASE_THIOESTERASE DOMAIN-CONTAINING PROTEIN"/>
    <property type="match status" value="1"/>
</dbReference>
<name>S3DC88_GLAL2</name>
<dbReference type="KEGG" id="glz:GLAREA_05385"/>
<dbReference type="RefSeq" id="XP_008076865.1">
    <property type="nucleotide sequence ID" value="XM_008078674.1"/>
</dbReference>
<dbReference type="OMA" id="AYLLCEN"/>
<feature type="domain" description="AB hydrolase-1" evidence="1">
    <location>
        <begin position="6"/>
        <end position="242"/>
    </location>
</feature>
<dbReference type="Gene3D" id="3.40.50.1820">
    <property type="entry name" value="alpha/beta hydrolase"/>
    <property type="match status" value="1"/>
</dbReference>
<dbReference type="STRING" id="1116229.S3DC88"/>
<protein>
    <submittedName>
        <fullName evidence="2">Alpha/beta-Hydrolase</fullName>
    </submittedName>
</protein>
<accession>S3DC88</accession>
<dbReference type="OrthoDB" id="408373at2759"/>
<dbReference type="GO" id="GO:0016787">
    <property type="term" value="F:hydrolase activity"/>
    <property type="evidence" value="ECO:0007669"/>
    <property type="project" value="UniProtKB-KW"/>
</dbReference>
<dbReference type="Pfam" id="PF12697">
    <property type="entry name" value="Abhydrolase_6"/>
    <property type="match status" value="1"/>
</dbReference>
<proteinExistence type="predicted"/>
<dbReference type="Proteomes" id="UP000016922">
    <property type="component" value="Unassembled WGS sequence"/>
</dbReference>
<keyword evidence="3" id="KW-1185">Reference proteome</keyword>
<dbReference type="InterPro" id="IPR029058">
    <property type="entry name" value="AB_hydrolase_fold"/>
</dbReference>
<keyword evidence="2" id="KW-0378">Hydrolase</keyword>
<organism evidence="2 3">
    <name type="scientific">Glarea lozoyensis (strain ATCC 20868 / MF5171)</name>
    <dbReference type="NCBI Taxonomy" id="1116229"/>
    <lineage>
        <taxon>Eukaryota</taxon>
        <taxon>Fungi</taxon>
        <taxon>Dikarya</taxon>
        <taxon>Ascomycota</taxon>
        <taxon>Pezizomycotina</taxon>
        <taxon>Leotiomycetes</taxon>
        <taxon>Helotiales</taxon>
        <taxon>Helotiaceae</taxon>
        <taxon>Glarea</taxon>
    </lineage>
</organism>
<dbReference type="SUPFAM" id="SSF53474">
    <property type="entry name" value="alpha/beta-Hydrolases"/>
    <property type="match status" value="1"/>
</dbReference>
<evidence type="ECO:0000313" key="3">
    <source>
        <dbReference type="Proteomes" id="UP000016922"/>
    </source>
</evidence>
<dbReference type="HOGENOM" id="CLU_046066_1_3_1"/>
<dbReference type="InterPro" id="IPR052897">
    <property type="entry name" value="Sec-Metab_Biosynth_Hydrolase"/>
</dbReference>
<dbReference type="GeneID" id="19464439"/>
<dbReference type="InterPro" id="IPR000073">
    <property type="entry name" value="AB_hydrolase_1"/>
</dbReference>
<sequence>MSKPSIVFVHGAWHNSQYFEKTIALLQPLGYNCVAVDLPSVASKPPVTSLTEDIETIRAAVEEEVELGHKVLMHVHSYGGIPTTSALDGLSVNERREAGKVGGVSRLSFVSSFVLPQGVSVELGVGGPYARPDWWLISEDNQTIWGNGFKEMMYHDIPSEEADLYVSRLKPHAFATLTDTTRSAAYKKIPVSYLVCENDRAIPEVGQMAMISSIEADGATVEVERIRAGHCVHASHAKEVVDFIRRAAGETI</sequence>
<dbReference type="eggNOG" id="ENOG502S15T">
    <property type="taxonomic scope" value="Eukaryota"/>
</dbReference>
<dbReference type="PANTHER" id="PTHR37017">
    <property type="entry name" value="AB HYDROLASE-1 DOMAIN-CONTAINING PROTEIN-RELATED"/>
    <property type="match status" value="1"/>
</dbReference>
<evidence type="ECO:0000313" key="2">
    <source>
        <dbReference type="EMBL" id="EPE36047.1"/>
    </source>
</evidence>
<dbReference type="AlphaFoldDB" id="S3DC88"/>
<evidence type="ECO:0000259" key="1">
    <source>
        <dbReference type="Pfam" id="PF12697"/>
    </source>
</evidence>
<gene>
    <name evidence="2" type="ORF">GLAREA_05385</name>
</gene>